<dbReference type="EMBL" id="JAGQHS010000074">
    <property type="protein sequence ID" value="MCA9756957.1"/>
    <property type="molecule type" value="Genomic_DNA"/>
</dbReference>
<reference evidence="3" key="1">
    <citation type="submission" date="2020-04" db="EMBL/GenBank/DDBJ databases">
        <authorList>
            <person name="Zhang T."/>
        </authorList>
    </citation>
    <scope>NUCLEOTIDE SEQUENCE</scope>
    <source>
        <strain evidence="3">HKST-UBA02</strain>
    </source>
</reference>
<dbReference type="Pfam" id="PF13439">
    <property type="entry name" value="Glyco_transf_4"/>
    <property type="match status" value="1"/>
</dbReference>
<dbReference type="GO" id="GO:0016757">
    <property type="term" value="F:glycosyltransferase activity"/>
    <property type="evidence" value="ECO:0007669"/>
    <property type="project" value="InterPro"/>
</dbReference>
<name>A0A956NDW5_UNCEI</name>
<comment type="caution">
    <text evidence="3">The sequence shown here is derived from an EMBL/GenBank/DDBJ whole genome shotgun (WGS) entry which is preliminary data.</text>
</comment>
<evidence type="ECO:0000313" key="3">
    <source>
        <dbReference type="EMBL" id="MCA9756957.1"/>
    </source>
</evidence>
<organism evidence="3 4">
    <name type="scientific">Eiseniibacteriota bacterium</name>
    <dbReference type="NCBI Taxonomy" id="2212470"/>
    <lineage>
        <taxon>Bacteria</taxon>
        <taxon>Candidatus Eiseniibacteriota</taxon>
    </lineage>
</organism>
<dbReference type="InterPro" id="IPR028098">
    <property type="entry name" value="Glyco_trans_4-like_N"/>
</dbReference>
<dbReference type="SUPFAM" id="SSF53756">
    <property type="entry name" value="UDP-Glycosyltransferase/glycogen phosphorylase"/>
    <property type="match status" value="1"/>
</dbReference>
<evidence type="ECO:0000259" key="1">
    <source>
        <dbReference type="Pfam" id="PF00534"/>
    </source>
</evidence>
<dbReference type="PANTHER" id="PTHR12526">
    <property type="entry name" value="GLYCOSYLTRANSFERASE"/>
    <property type="match status" value="1"/>
</dbReference>
<dbReference type="AlphaFoldDB" id="A0A956NDW5"/>
<reference evidence="3" key="2">
    <citation type="journal article" date="2021" name="Microbiome">
        <title>Successional dynamics and alternative stable states in a saline activated sludge microbial community over 9 years.</title>
        <authorList>
            <person name="Wang Y."/>
            <person name="Ye J."/>
            <person name="Ju F."/>
            <person name="Liu L."/>
            <person name="Boyd J.A."/>
            <person name="Deng Y."/>
            <person name="Parks D.H."/>
            <person name="Jiang X."/>
            <person name="Yin X."/>
            <person name="Woodcroft B.J."/>
            <person name="Tyson G.W."/>
            <person name="Hugenholtz P."/>
            <person name="Polz M.F."/>
            <person name="Zhang T."/>
        </authorList>
    </citation>
    <scope>NUCLEOTIDE SEQUENCE</scope>
    <source>
        <strain evidence="3">HKST-UBA02</strain>
    </source>
</reference>
<feature type="domain" description="Glycosyltransferase subfamily 4-like N-terminal" evidence="2">
    <location>
        <begin position="14"/>
        <end position="113"/>
    </location>
</feature>
<dbReference type="CDD" id="cd03801">
    <property type="entry name" value="GT4_PimA-like"/>
    <property type="match status" value="1"/>
</dbReference>
<evidence type="ECO:0000313" key="4">
    <source>
        <dbReference type="Proteomes" id="UP000739538"/>
    </source>
</evidence>
<gene>
    <name evidence="3" type="ORF">KDA27_14225</name>
</gene>
<proteinExistence type="predicted"/>
<dbReference type="InterPro" id="IPR001296">
    <property type="entry name" value="Glyco_trans_1"/>
</dbReference>
<evidence type="ECO:0000259" key="2">
    <source>
        <dbReference type="Pfam" id="PF13439"/>
    </source>
</evidence>
<feature type="domain" description="Glycosyl transferase family 1" evidence="1">
    <location>
        <begin position="190"/>
        <end position="343"/>
    </location>
</feature>
<dbReference type="Gene3D" id="3.40.50.2000">
    <property type="entry name" value="Glycogen Phosphorylase B"/>
    <property type="match status" value="2"/>
</dbReference>
<sequence>MRILIVNRKAFPSVGGKQLHTTRLAAGLAGRGHEVSVVATHTDPPSAPADLGFPIHYRPSYGTLRRLVAEADVVHLNIHSWPVLTFGLLQHKPMLYVYHESGDRLCGRALHWRWWEPKCRFEMPCLWCEQTHFTKSPRHWLLDPLAQRARDRFMTIVGTCRFFLPRLPEGSPYVPYGLPMDELVPAESPRRDYLLFAARLTPEKGGVHLIRAVAECRRRGHSFPVVVLGDGPERGDLEQLTRELEVDDRVEFRGEVSMSTLVEYYQHAFVVVLPSVWEEMFGTISVETMACRTPVIASAIGGMVETVGHAGLLFPPGDHIALAERILEVIGDPALAESMAQRGFDLAHSQYELSVMIQNYEALYARLISGRAGDSGTSA</sequence>
<accession>A0A956NDW5</accession>
<dbReference type="PANTHER" id="PTHR12526:SF635">
    <property type="entry name" value="GLYCOSYL TRANSFERASE GROUP 1"/>
    <property type="match status" value="1"/>
</dbReference>
<dbReference type="Proteomes" id="UP000739538">
    <property type="component" value="Unassembled WGS sequence"/>
</dbReference>
<dbReference type="Pfam" id="PF00534">
    <property type="entry name" value="Glycos_transf_1"/>
    <property type="match status" value="1"/>
</dbReference>
<protein>
    <submittedName>
        <fullName evidence="3">Glycosyltransferase family 4 protein</fullName>
    </submittedName>
</protein>